<name>A0A2A6B8F5_PRIPA</name>
<proteinExistence type="predicted"/>
<reference evidence="2" key="1">
    <citation type="journal article" date="2008" name="Nat. Genet.">
        <title>The Pristionchus pacificus genome provides a unique perspective on nematode lifestyle and parasitism.</title>
        <authorList>
            <person name="Dieterich C."/>
            <person name="Clifton S.W."/>
            <person name="Schuster L.N."/>
            <person name="Chinwalla A."/>
            <person name="Delehaunty K."/>
            <person name="Dinkelacker I."/>
            <person name="Fulton L."/>
            <person name="Fulton R."/>
            <person name="Godfrey J."/>
            <person name="Minx P."/>
            <person name="Mitreva M."/>
            <person name="Roeseler W."/>
            <person name="Tian H."/>
            <person name="Witte H."/>
            <person name="Yang S.P."/>
            <person name="Wilson R.K."/>
            <person name="Sommer R.J."/>
        </authorList>
    </citation>
    <scope>NUCLEOTIDE SEQUENCE [LARGE SCALE GENOMIC DNA]</scope>
    <source>
        <strain evidence="2">PS312</strain>
    </source>
</reference>
<organism evidence="1 2">
    <name type="scientific">Pristionchus pacificus</name>
    <name type="common">Parasitic nematode worm</name>
    <dbReference type="NCBI Taxonomy" id="54126"/>
    <lineage>
        <taxon>Eukaryota</taxon>
        <taxon>Metazoa</taxon>
        <taxon>Ecdysozoa</taxon>
        <taxon>Nematoda</taxon>
        <taxon>Chromadorea</taxon>
        <taxon>Rhabditida</taxon>
        <taxon>Rhabditina</taxon>
        <taxon>Diplogasteromorpha</taxon>
        <taxon>Diplogasteroidea</taxon>
        <taxon>Neodiplogasteridae</taxon>
        <taxon>Pristionchus</taxon>
    </lineage>
</organism>
<dbReference type="AlphaFoldDB" id="A0A2A6B8F5"/>
<evidence type="ECO:0000313" key="2">
    <source>
        <dbReference type="Proteomes" id="UP000005239"/>
    </source>
</evidence>
<dbReference type="EnsemblMetazoa" id="PPA20411.1">
    <property type="protein sequence ID" value="PPA20411.1"/>
    <property type="gene ID" value="WBGene00109965"/>
</dbReference>
<accession>A0A2A6B8F5</accession>
<protein>
    <submittedName>
        <fullName evidence="1">Uncharacterized protein</fullName>
    </submittedName>
</protein>
<gene>
    <name evidence="1" type="primary">WBGene00109965</name>
</gene>
<reference evidence="1" key="2">
    <citation type="submission" date="2022-06" db="UniProtKB">
        <authorList>
            <consortium name="EnsemblMetazoa"/>
        </authorList>
    </citation>
    <scope>IDENTIFICATION</scope>
    <source>
        <strain evidence="1">PS312</strain>
    </source>
</reference>
<keyword evidence="2" id="KW-1185">Reference proteome</keyword>
<dbReference type="Proteomes" id="UP000005239">
    <property type="component" value="Unassembled WGS sequence"/>
</dbReference>
<sequence length="227" mass="25474">MSKEGSLLLPLPPLPNLHAETKPKPARIPRILFDRGMFTIDGPMICIFMSLCLIVSSFGGLIVIPEAKYPFCLVILIELAVILSVLAKNKCCISLFIFYKATSFFITLLSGFPMGYALITVEKPAKDLAKYLNDVKPEDLLPVMNIAVWVICVFFIFASLFTYLHFASLVKTVERVEEIRKMRKERRSPPPPPRVITHFPIITNSPHSSVSQFEEDGDKISIISNSV</sequence>
<accession>A0A8R1YES9</accession>
<evidence type="ECO:0000313" key="1">
    <source>
        <dbReference type="EnsemblMetazoa" id="PPA20411.1"/>
    </source>
</evidence>